<keyword evidence="3" id="KW-1003">Cell membrane</keyword>
<evidence type="ECO:0000256" key="7">
    <source>
        <dbReference type="RuleBase" id="RU363032"/>
    </source>
</evidence>
<comment type="similarity">
    <text evidence="7">Belongs to the binding-protein-dependent transport system permease family.</text>
</comment>
<accession>A0A934MTT5</accession>
<dbReference type="Gene3D" id="1.10.3720.10">
    <property type="entry name" value="MetI-like"/>
    <property type="match status" value="1"/>
</dbReference>
<dbReference type="InterPro" id="IPR051393">
    <property type="entry name" value="ABC_transporter_permease"/>
</dbReference>
<dbReference type="GO" id="GO:0005886">
    <property type="term" value="C:plasma membrane"/>
    <property type="evidence" value="ECO:0007669"/>
    <property type="project" value="UniProtKB-SubCell"/>
</dbReference>
<evidence type="ECO:0000256" key="6">
    <source>
        <dbReference type="ARBA" id="ARBA00023136"/>
    </source>
</evidence>
<keyword evidence="5 7" id="KW-1133">Transmembrane helix</keyword>
<evidence type="ECO:0000259" key="8">
    <source>
        <dbReference type="PROSITE" id="PS50928"/>
    </source>
</evidence>
<evidence type="ECO:0000256" key="3">
    <source>
        <dbReference type="ARBA" id="ARBA00022475"/>
    </source>
</evidence>
<comment type="caution">
    <text evidence="9">The sequence shown here is derived from an EMBL/GenBank/DDBJ whole genome shotgun (WGS) entry which is preliminary data.</text>
</comment>
<evidence type="ECO:0000313" key="10">
    <source>
        <dbReference type="Proteomes" id="UP000640274"/>
    </source>
</evidence>
<dbReference type="InterPro" id="IPR000515">
    <property type="entry name" value="MetI-like"/>
</dbReference>
<dbReference type="EMBL" id="JAELUP010000007">
    <property type="protein sequence ID" value="MBJ6360387.1"/>
    <property type="molecule type" value="Genomic_DNA"/>
</dbReference>
<dbReference type="PANTHER" id="PTHR30193:SF41">
    <property type="entry name" value="DIACETYLCHITOBIOSE UPTAKE SYSTEM PERMEASE PROTEIN NGCF"/>
    <property type="match status" value="1"/>
</dbReference>
<feature type="transmembrane region" description="Helical" evidence="7">
    <location>
        <begin position="28"/>
        <end position="50"/>
    </location>
</feature>
<evidence type="ECO:0000256" key="1">
    <source>
        <dbReference type="ARBA" id="ARBA00004651"/>
    </source>
</evidence>
<keyword evidence="4 7" id="KW-0812">Transmembrane</keyword>
<dbReference type="Proteomes" id="UP000640274">
    <property type="component" value="Unassembled WGS sequence"/>
</dbReference>
<keyword evidence="2 7" id="KW-0813">Transport</keyword>
<organism evidence="9 10">
    <name type="scientific">Paenibacillus roseus</name>
    <dbReference type="NCBI Taxonomy" id="2798579"/>
    <lineage>
        <taxon>Bacteria</taxon>
        <taxon>Bacillati</taxon>
        <taxon>Bacillota</taxon>
        <taxon>Bacilli</taxon>
        <taxon>Bacillales</taxon>
        <taxon>Paenibacillaceae</taxon>
        <taxon>Paenibacillus</taxon>
    </lineage>
</organism>
<comment type="subcellular location">
    <subcellularLocation>
        <location evidence="1 7">Cell membrane</location>
        <topology evidence="1 7">Multi-pass membrane protein</topology>
    </subcellularLocation>
</comment>
<feature type="transmembrane region" description="Helical" evidence="7">
    <location>
        <begin position="125"/>
        <end position="145"/>
    </location>
</feature>
<feature type="domain" description="ABC transmembrane type-1" evidence="8">
    <location>
        <begin position="88"/>
        <end position="299"/>
    </location>
</feature>
<protein>
    <submittedName>
        <fullName evidence="9">Sugar ABC transporter permease</fullName>
    </submittedName>
</protein>
<evidence type="ECO:0000256" key="5">
    <source>
        <dbReference type="ARBA" id="ARBA00022989"/>
    </source>
</evidence>
<dbReference type="SUPFAM" id="SSF161098">
    <property type="entry name" value="MetI-like"/>
    <property type="match status" value="1"/>
</dbReference>
<feature type="transmembrane region" description="Helical" evidence="7">
    <location>
        <begin position="182"/>
        <end position="200"/>
    </location>
</feature>
<feature type="transmembrane region" description="Helical" evidence="7">
    <location>
        <begin position="227"/>
        <end position="246"/>
    </location>
</feature>
<sequence>MQNSTLQVQPPSEVKKSDSGLTRWLRKYFWGIAFLLPAAVIFILFLWMPIIKGFFYSFYQVDFVKGNTYVGLDNYKAALEDPVLLKAIGNTLYYVFLGLLIGFVVPIFFAIMISELRKFQGFVRVSAYLPNVIPLVVLYSVWRWFYDSVGPINGTLTQVGAEKVNFLTDPSWSMISLVLMETWQQFGAAMLIYLAAVLSIPRDWYEASEIDGAGVWQRIWHITLPSIRNLIVLMFILQLIAASQGFQSQLAVLDGGPNNATMTYALLIVKYATTRLNLGVATALGVMMFLVLGLLSLVQYRLNKEVN</sequence>
<keyword evidence="10" id="KW-1185">Reference proteome</keyword>
<evidence type="ECO:0000313" key="9">
    <source>
        <dbReference type="EMBL" id="MBJ6360387.1"/>
    </source>
</evidence>
<keyword evidence="6 7" id="KW-0472">Membrane</keyword>
<dbReference type="PANTHER" id="PTHR30193">
    <property type="entry name" value="ABC TRANSPORTER PERMEASE PROTEIN"/>
    <property type="match status" value="1"/>
</dbReference>
<feature type="transmembrane region" description="Helical" evidence="7">
    <location>
        <begin position="92"/>
        <end position="113"/>
    </location>
</feature>
<gene>
    <name evidence="9" type="ORF">JFN88_03500</name>
</gene>
<name>A0A934MTT5_9BACL</name>
<proteinExistence type="inferred from homology"/>
<dbReference type="InterPro" id="IPR035906">
    <property type="entry name" value="MetI-like_sf"/>
</dbReference>
<reference evidence="9" key="1">
    <citation type="submission" date="2020-12" db="EMBL/GenBank/DDBJ databases">
        <authorList>
            <person name="Huq M.A."/>
        </authorList>
    </citation>
    <scope>NUCLEOTIDE SEQUENCE</scope>
    <source>
        <strain evidence="9">MAHUQ-46</strain>
    </source>
</reference>
<dbReference type="Pfam" id="PF00528">
    <property type="entry name" value="BPD_transp_1"/>
    <property type="match status" value="1"/>
</dbReference>
<dbReference type="RefSeq" id="WP_199017911.1">
    <property type="nucleotide sequence ID" value="NZ_JAELUP010000007.1"/>
</dbReference>
<evidence type="ECO:0000256" key="2">
    <source>
        <dbReference type="ARBA" id="ARBA00022448"/>
    </source>
</evidence>
<dbReference type="CDD" id="cd06261">
    <property type="entry name" value="TM_PBP2"/>
    <property type="match status" value="1"/>
</dbReference>
<dbReference type="AlphaFoldDB" id="A0A934MTT5"/>
<evidence type="ECO:0000256" key="4">
    <source>
        <dbReference type="ARBA" id="ARBA00022692"/>
    </source>
</evidence>
<dbReference type="PROSITE" id="PS50928">
    <property type="entry name" value="ABC_TM1"/>
    <property type="match status" value="1"/>
</dbReference>
<feature type="transmembrane region" description="Helical" evidence="7">
    <location>
        <begin position="276"/>
        <end position="298"/>
    </location>
</feature>
<dbReference type="GO" id="GO:0055085">
    <property type="term" value="P:transmembrane transport"/>
    <property type="evidence" value="ECO:0007669"/>
    <property type="project" value="InterPro"/>
</dbReference>